<proteinExistence type="inferred from homology"/>
<dbReference type="PANTHER" id="PTHR15243:SF0">
    <property type="entry name" value="SERINE_THREONINE-PROTEIN KINASE 19"/>
    <property type="match status" value="1"/>
</dbReference>
<evidence type="ECO:0000256" key="1">
    <source>
        <dbReference type="ARBA" id="ARBA00093458"/>
    </source>
</evidence>
<comment type="similarity">
    <text evidence="1">Belongs to the STK19 family.</text>
</comment>
<dbReference type="RefSeq" id="XP_062641109.1">
    <property type="nucleotide sequence ID" value="XM_062779070.1"/>
</dbReference>
<dbReference type="Pfam" id="PF10494">
    <property type="entry name" value="Stk19"/>
    <property type="match status" value="1"/>
</dbReference>
<feature type="region of interest" description="Disordered" evidence="2">
    <location>
        <begin position="1"/>
        <end position="26"/>
    </location>
</feature>
<dbReference type="Proteomes" id="UP001302676">
    <property type="component" value="Unassembled WGS sequence"/>
</dbReference>
<dbReference type="AlphaFoldDB" id="A0AAN6VAA6"/>
<evidence type="ECO:0000313" key="4">
    <source>
        <dbReference type="Proteomes" id="UP001302676"/>
    </source>
</evidence>
<sequence length="370" mass="38054">MFDPPLPPPQPTPPPPPPLLPTPNDTARLPIIPGLPALPAPTTTGLGANRIATALHARAALPPLVSIAHLHALLLTTGLARSPAAAEREIAGMVRSGKGRRVVVPTLRAVRGGGELFVLVEGLEELVRECGALGGKEGRDGGIGEKFVRWLRANPGRTGMTEGDVRECGLRRKEVDALVRAGFLTAGNAAGGAAGGGRGGSGLSARPDQRYGMISLETVSRAAAGSVAAAGGDGVIHAAGGTGARSMVGQLPGTGPAPGGFSIAIPGCGVYLKLISAALEHLADLLRRTQYRELPESDLREKWDGGIAGESEVALAKKARGEFTGVMPGRTKKWKVFHGLAFDWVLREAVGAGVVEVFETGSVGRGVRLV</sequence>
<organism evidence="3 4">
    <name type="scientific">Dichotomopilus funicola</name>
    <dbReference type="NCBI Taxonomy" id="1934379"/>
    <lineage>
        <taxon>Eukaryota</taxon>
        <taxon>Fungi</taxon>
        <taxon>Dikarya</taxon>
        <taxon>Ascomycota</taxon>
        <taxon>Pezizomycotina</taxon>
        <taxon>Sordariomycetes</taxon>
        <taxon>Sordariomycetidae</taxon>
        <taxon>Sordariales</taxon>
        <taxon>Chaetomiaceae</taxon>
        <taxon>Dichotomopilus</taxon>
    </lineage>
</organism>
<dbReference type="PANTHER" id="PTHR15243">
    <property type="entry name" value="SERINE/THREONINE-PROTEIN KINASE 19"/>
    <property type="match status" value="1"/>
</dbReference>
<feature type="compositionally biased region" description="Pro residues" evidence="2">
    <location>
        <begin position="1"/>
        <end position="21"/>
    </location>
</feature>
<protein>
    <recommendedName>
        <fullName evidence="5">Serine-threonine protein kinase 19</fullName>
    </recommendedName>
</protein>
<evidence type="ECO:0000256" key="2">
    <source>
        <dbReference type="SAM" id="MobiDB-lite"/>
    </source>
</evidence>
<evidence type="ECO:0008006" key="5">
    <source>
        <dbReference type="Google" id="ProtNLM"/>
    </source>
</evidence>
<dbReference type="GeneID" id="87815683"/>
<reference evidence="3" key="2">
    <citation type="submission" date="2023-05" db="EMBL/GenBank/DDBJ databases">
        <authorList>
            <consortium name="Lawrence Berkeley National Laboratory"/>
            <person name="Steindorff A."/>
            <person name="Hensen N."/>
            <person name="Bonometti L."/>
            <person name="Westerberg I."/>
            <person name="Brannstrom I.O."/>
            <person name="Guillou S."/>
            <person name="Cros-Aarteil S."/>
            <person name="Calhoun S."/>
            <person name="Haridas S."/>
            <person name="Kuo A."/>
            <person name="Mondo S."/>
            <person name="Pangilinan J."/>
            <person name="Riley R."/>
            <person name="Labutti K."/>
            <person name="Andreopoulos B."/>
            <person name="Lipzen A."/>
            <person name="Chen C."/>
            <person name="Yanf M."/>
            <person name="Daum C."/>
            <person name="Ng V."/>
            <person name="Clum A."/>
            <person name="Ohm R."/>
            <person name="Martin F."/>
            <person name="Silar P."/>
            <person name="Natvig D."/>
            <person name="Lalanne C."/>
            <person name="Gautier V."/>
            <person name="Ament-Velasquez S.L."/>
            <person name="Kruys A."/>
            <person name="Hutchinson M.I."/>
            <person name="Powell A.J."/>
            <person name="Barry K."/>
            <person name="Miller A.N."/>
            <person name="Grigoriev I.V."/>
            <person name="Debuchy R."/>
            <person name="Gladieux P."/>
            <person name="Thoren M.H."/>
            <person name="Johannesson H."/>
        </authorList>
    </citation>
    <scope>NUCLEOTIDE SEQUENCE</scope>
    <source>
        <strain evidence="3">CBS 141.50</strain>
    </source>
</reference>
<comment type="caution">
    <text evidence="3">The sequence shown here is derived from an EMBL/GenBank/DDBJ whole genome shotgun (WGS) entry which is preliminary data.</text>
</comment>
<name>A0AAN6VAA6_9PEZI</name>
<keyword evidence="4" id="KW-1185">Reference proteome</keyword>
<gene>
    <name evidence="3" type="ORF">C8A04DRAFT_24287</name>
</gene>
<dbReference type="EMBL" id="MU853555">
    <property type="protein sequence ID" value="KAK4147738.1"/>
    <property type="molecule type" value="Genomic_DNA"/>
</dbReference>
<evidence type="ECO:0000313" key="3">
    <source>
        <dbReference type="EMBL" id="KAK4147738.1"/>
    </source>
</evidence>
<dbReference type="InterPro" id="IPR018865">
    <property type="entry name" value="STK19-like"/>
</dbReference>
<dbReference type="GO" id="GO:0046579">
    <property type="term" value="P:positive regulation of Ras protein signal transduction"/>
    <property type="evidence" value="ECO:0007669"/>
    <property type="project" value="TreeGrafter"/>
</dbReference>
<reference evidence="3" key="1">
    <citation type="journal article" date="2023" name="Mol. Phylogenet. Evol.">
        <title>Genome-scale phylogeny and comparative genomics of the fungal order Sordariales.</title>
        <authorList>
            <person name="Hensen N."/>
            <person name="Bonometti L."/>
            <person name="Westerberg I."/>
            <person name="Brannstrom I.O."/>
            <person name="Guillou S."/>
            <person name="Cros-Aarteil S."/>
            <person name="Calhoun S."/>
            <person name="Haridas S."/>
            <person name="Kuo A."/>
            <person name="Mondo S."/>
            <person name="Pangilinan J."/>
            <person name="Riley R."/>
            <person name="LaButti K."/>
            <person name="Andreopoulos B."/>
            <person name="Lipzen A."/>
            <person name="Chen C."/>
            <person name="Yan M."/>
            <person name="Daum C."/>
            <person name="Ng V."/>
            <person name="Clum A."/>
            <person name="Steindorff A."/>
            <person name="Ohm R.A."/>
            <person name="Martin F."/>
            <person name="Silar P."/>
            <person name="Natvig D.O."/>
            <person name="Lalanne C."/>
            <person name="Gautier V."/>
            <person name="Ament-Velasquez S.L."/>
            <person name="Kruys A."/>
            <person name="Hutchinson M.I."/>
            <person name="Powell A.J."/>
            <person name="Barry K."/>
            <person name="Miller A.N."/>
            <person name="Grigoriev I.V."/>
            <person name="Debuchy R."/>
            <person name="Gladieux P."/>
            <person name="Hiltunen Thoren M."/>
            <person name="Johannesson H."/>
        </authorList>
    </citation>
    <scope>NUCLEOTIDE SEQUENCE</scope>
    <source>
        <strain evidence="3">CBS 141.50</strain>
    </source>
</reference>
<accession>A0AAN6VAA6</accession>